<dbReference type="AlphaFoldDB" id="A0ABD3LIC1"/>
<comment type="caution">
    <text evidence="3">The sequence shown here is derived from an EMBL/GenBank/DDBJ whole genome shotgun (WGS) entry which is preliminary data.</text>
</comment>
<keyword evidence="1" id="KW-0328">Glycosyltransferase</keyword>
<dbReference type="SUPFAM" id="SSF53448">
    <property type="entry name" value="Nucleotide-diphospho-sugar transferases"/>
    <property type="match status" value="1"/>
</dbReference>
<keyword evidence="4" id="KW-1185">Reference proteome</keyword>
<evidence type="ECO:0000256" key="2">
    <source>
        <dbReference type="ARBA" id="ARBA00023211"/>
    </source>
</evidence>
<sequence length="142" mass="16403">MGPDIADGTTNAFMRPEPGNRPSRAYVTFLPGNGDYVKGVIGLAERLREVRSKYQLVVAILPEMPEDHWQMLVDRGCIVKEIELVYPLENQTQFAKAYYVRNYSKLRIWEVALGFFEYLFSTLKFLSSLTPLGQTHLERARW</sequence>
<name>A0ABD3LIC1_EUCGL</name>
<evidence type="ECO:0000313" key="3">
    <source>
        <dbReference type="EMBL" id="KAL3749936.1"/>
    </source>
</evidence>
<dbReference type="InterPro" id="IPR050587">
    <property type="entry name" value="GNT1/Glycosyltrans_8"/>
</dbReference>
<dbReference type="Proteomes" id="UP001634007">
    <property type="component" value="Unassembled WGS sequence"/>
</dbReference>
<gene>
    <name evidence="3" type="ORF">ACJRO7_010980</name>
</gene>
<evidence type="ECO:0008006" key="5">
    <source>
        <dbReference type="Google" id="ProtNLM"/>
    </source>
</evidence>
<keyword evidence="1" id="KW-0808">Transferase</keyword>
<keyword evidence="2" id="KW-0464">Manganese</keyword>
<protein>
    <recommendedName>
        <fullName evidence="5">Hexosyltransferase</fullName>
    </recommendedName>
</protein>
<dbReference type="Gene3D" id="3.90.550.10">
    <property type="entry name" value="Spore Coat Polysaccharide Biosynthesis Protein SpsA, Chain A"/>
    <property type="match status" value="1"/>
</dbReference>
<accession>A0ABD3LIC1</accession>
<dbReference type="GO" id="GO:0016757">
    <property type="term" value="F:glycosyltransferase activity"/>
    <property type="evidence" value="ECO:0007669"/>
    <property type="project" value="UniProtKB-KW"/>
</dbReference>
<proteinExistence type="predicted"/>
<evidence type="ECO:0000256" key="1">
    <source>
        <dbReference type="ARBA" id="ARBA00022676"/>
    </source>
</evidence>
<dbReference type="PANTHER" id="PTHR11183">
    <property type="entry name" value="GLYCOGENIN SUBFAMILY MEMBER"/>
    <property type="match status" value="1"/>
</dbReference>
<organism evidence="3 4">
    <name type="scientific">Eucalyptus globulus</name>
    <name type="common">Tasmanian blue gum</name>
    <dbReference type="NCBI Taxonomy" id="34317"/>
    <lineage>
        <taxon>Eukaryota</taxon>
        <taxon>Viridiplantae</taxon>
        <taxon>Streptophyta</taxon>
        <taxon>Embryophyta</taxon>
        <taxon>Tracheophyta</taxon>
        <taxon>Spermatophyta</taxon>
        <taxon>Magnoliopsida</taxon>
        <taxon>eudicotyledons</taxon>
        <taxon>Gunneridae</taxon>
        <taxon>Pentapetalae</taxon>
        <taxon>rosids</taxon>
        <taxon>malvids</taxon>
        <taxon>Myrtales</taxon>
        <taxon>Myrtaceae</taxon>
        <taxon>Myrtoideae</taxon>
        <taxon>Eucalypteae</taxon>
        <taxon>Eucalyptus</taxon>
    </lineage>
</organism>
<dbReference type="InterPro" id="IPR029044">
    <property type="entry name" value="Nucleotide-diphossugar_trans"/>
</dbReference>
<dbReference type="EMBL" id="JBJKBG010000002">
    <property type="protein sequence ID" value="KAL3749936.1"/>
    <property type="molecule type" value="Genomic_DNA"/>
</dbReference>
<reference evidence="3 4" key="1">
    <citation type="submission" date="2024-11" db="EMBL/GenBank/DDBJ databases">
        <title>Chromosome-level genome assembly of Eucalyptus globulus Labill. provides insights into its genome evolution.</title>
        <authorList>
            <person name="Li X."/>
        </authorList>
    </citation>
    <scope>NUCLEOTIDE SEQUENCE [LARGE SCALE GENOMIC DNA]</scope>
    <source>
        <strain evidence="3">CL2024</strain>
        <tissue evidence="3">Fresh tender leaves</tissue>
    </source>
</reference>
<evidence type="ECO:0000313" key="4">
    <source>
        <dbReference type="Proteomes" id="UP001634007"/>
    </source>
</evidence>